<evidence type="ECO:0000259" key="2">
    <source>
        <dbReference type="Pfam" id="PF09994"/>
    </source>
</evidence>
<proteinExistence type="predicted"/>
<dbReference type="AlphaFoldDB" id="A0A286UC49"/>
<sequence>MPGSHATPAAIASGGGGGKGTNGFSAKMGLRRMRRLSTSLSEQIRNEVDPEEDNSDTTNVKQVWFSGCHSDIGGGAEENSVKHTLANIPLRWMVREVVNSRCGILFCKEKMEELGIHITLPDASYYGVKPVVGNSGQDQSQTQTQTQEQGQGSSSLGTPTPESPQDKADDTEDATKPLDDELRKQPLWWILEVIPLPFSWQDAEGQWHKRWKFHLGSGRYVNHTGPLLFHETVRVRMGDKELKYVPAAKYAKGNEQVTLSYSLLPLPLPTLRTASLLPLRMDVIMLANGQRRCPFNPFPAPCSIYVYVDSLGVMFP</sequence>
<dbReference type="STRING" id="2282107.A0A286UC49"/>
<feature type="region of interest" description="Disordered" evidence="1">
    <location>
        <begin position="1"/>
        <end position="25"/>
    </location>
</feature>
<protein>
    <recommendedName>
        <fullName evidence="2">T6SS Phospholipase effector Tle1-like catalytic domain-containing protein</fullName>
    </recommendedName>
</protein>
<keyword evidence="4" id="KW-1185">Reference proteome</keyword>
<dbReference type="PANTHER" id="PTHR33840:SF1">
    <property type="entry name" value="TLE1 PHOSPHOLIPASE DOMAIN-CONTAINING PROTEIN"/>
    <property type="match status" value="1"/>
</dbReference>
<name>A0A286UC49_9AGAM</name>
<evidence type="ECO:0000313" key="3">
    <source>
        <dbReference type="EMBL" id="PAV17150.1"/>
    </source>
</evidence>
<evidence type="ECO:0000256" key="1">
    <source>
        <dbReference type="SAM" id="MobiDB-lite"/>
    </source>
</evidence>
<dbReference type="InParanoid" id="A0A286UC49"/>
<feature type="region of interest" description="Disordered" evidence="1">
    <location>
        <begin position="39"/>
        <end position="58"/>
    </location>
</feature>
<dbReference type="EMBL" id="NBII01000007">
    <property type="protein sequence ID" value="PAV17150.1"/>
    <property type="molecule type" value="Genomic_DNA"/>
</dbReference>
<feature type="compositionally biased region" description="Low complexity" evidence="1">
    <location>
        <begin position="135"/>
        <end position="158"/>
    </location>
</feature>
<dbReference type="PANTHER" id="PTHR33840">
    <property type="match status" value="1"/>
</dbReference>
<dbReference type="Proteomes" id="UP000217199">
    <property type="component" value="Unassembled WGS sequence"/>
</dbReference>
<evidence type="ECO:0000313" key="4">
    <source>
        <dbReference type="Proteomes" id="UP000217199"/>
    </source>
</evidence>
<comment type="caution">
    <text evidence="3">The sequence shown here is derived from an EMBL/GenBank/DDBJ whole genome shotgun (WGS) entry which is preliminary data.</text>
</comment>
<feature type="region of interest" description="Disordered" evidence="1">
    <location>
        <begin position="131"/>
        <end position="174"/>
    </location>
</feature>
<dbReference type="OrthoDB" id="3162439at2759"/>
<feature type="compositionally biased region" description="Basic and acidic residues" evidence="1">
    <location>
        <begin position="164"/>
        <end position="174"/>
    </location>
</feature>
<dbReference type="Pfam" id="PF09994">
    <property type="entry name" value="T6SS_Tle1-like_cat"/>
    <property type="match status" value="1"/>
</dbReference>
<organism evidence="3 4">
    <name type="scientific">Pyrrhoderma noxium</name>
    <dbReference type="NCBI Taxonomy" id="2282107"/>
    <lineage>
        <taxon>Eukaryota</taxon>
        <taxon>Fungi</taxon>
        <taxon>Dikarya</taxon>
        <taxon>Basidiomycota</taxon>
        <taxon>Agaricomycotina</taxon>
        <taxon>Agaricomycetes</taxon>
        <taxon>Hymenochaetales</taxon>
        <taxon>Hymenochaetaceae</taxon>
        <taxon>Pyrrhoderma</taxon>
    </lineage>
</organism>
<reference evidence="3 4" key="1">
    <citation type="journal article" date="2017" name="Mol. Ecol.">
        <title>Comparative and population genomic landscape of Phellinus noxius: A hypervariable fungus causing root rot in trees.</title>
        <authorList>
            <person name="Chung C.L."/>
            <person name="Lee T.J."/>
            <person name="Akiba M."/>
            <person name="Lee H.H."/>
            <person name="Kuo T.H."/>
            <person name="Liu D."/>
            <person name="Ke H.M."/>
            <person name="Yokoi T."/>
            <person name="Roa M.B."/>
            <person name="Lu M.J."/>
            <person name="Chang Y.Y."/>
            <person name="Ann P.J."/>
            <person name="Tsai J.N."/>
            <person name="Chen C.Y."/>
            <person name="Tzean S.S."/>
            <person name="Ota Y."/>
            <person name="Hattori T."/>
            <person name="Sahashi N."/>
            <person name="Liou R.F."/>
            <person name="Kikuchi T."/>
            <person name="Tsai I.J."/>
        </authorList>
    </citation>
    <scope>NUCLEOTIDE SEQUENCE [LARGE SCALE GENOMIC DNA]</scope>
    <source>
        <strain evidence="3 4">FFPRI411160</strain>
    </source>
</reference>
<feature type="domain" description="T6SS Phospholipase effector Tle1-like catalytic" evidence="2">
    <location>
        <begin position="49"/>
        <end position="96"/>
    </location>
</feature>
<dbReference type="InterPro" id="IPR018712">
    <property type="entry name" value="Tle1-like_cat"/>
</dbReference>
<accession>A0A286UC49</accession>
<gene>
    <name evidence="3" type="ORF">PNOK_0721400</name>
</gene>